<protein>
    <submittedName>
        <fullName evidence="2">Uncharacterized protein</fullName>
    </submittedName>
</protein>
<feature type="compositionally biased region" description="Basic and acidic residues" evidence="1">
    <location>
        <begin position="450"/>
        <end position="461"/>
    </location>
</feature>
<evidence type="ECO:0000256" key="1">
    <source>
        <dbReference type="SAM" id="MobiDB-lite"/>
    </source>
</evidence>
<dbReference type="AlphaFoldDB" id="A0A5B7CMY5"/>
<proteinExistence type="predicted"/>
<feature type="region of interest" description="Disordered" evidence="1">
    <location>
        <begin position="169"/>
        <end position="461"/>
    </location>
</feature>
<feature type="compositionally biased region" description="Polar residues" evidence="1">
    <location>
        <begin position="337"/>
        <end position="346"/>
    </location>
</feature>
<name>A0A5B7CMY5_PORTR</name>
<feature type="compositionally biased region" description="Low complexity" evidence="1">
    <location>
        <begin position="406"/>
        <end position="425"/>
    </location>
</feature>
<evidence type="ECO:0000313" key="3">
    <source>
        <dbReference type="Proteomes" id="UP000324222"/>
    </source>
</evidence>
<organism evidence="2 3">
    <name type="scientific">Portunus trituberculatus</name>
    <name type="common">Swimming crab</name>
    <name type="synonym">Neptunus trituberculatus</name>
    <dbReference type="NCBI Taxonomy" id="210409"/>
    <lineage>
        <taxon>Eukaryota</taxon>
        <taxon>Metazoa</taxon>
        <taxon>Ecdysozoa</taxon>
        <taxon>Arthropoda</taxon>
        <taxon>Crustacea</taxon>
        <taxon>Multicrustacea</taxon>
        <taxon>Malacostraca</taxon>
        <taxon>Eumalacostraca</taxon>
        <taxon>Eucarida</taxon>
        <taxon>Decapoda</taxon>
        <taxon>Pleocyemata</taxon>
        <taxon>Brachyura</taxon>
        <taxon>Eubrachyura</taxon>
        <taxon>Portunoidea</taxon>
        <taxon>Portunidae</taxon>
        <taxon>Portuninae</taxon>
        <taxon>Portunus</taxon>
    </lineage>
</organism>
<gene>
    <name evidence="2" type="ORF">E2C01_003494</name>
</gene>
<dbReference type="Proteomes" id="UP000324222">
    <property type="component" value="Unassembled WGS sequence"/>
</dbReference>
<feature type="compositionally biased region" description="Basic and acidic residues" evidence="1">
    <location>
        <begin position="179"/>
        <end position="190"/>
    </location>
</feature>
<accession>A0A5B7CMY5</accession>
<keyword evidence="3" id="KW-1185">Reference proteome</keyword>
<feature type="compositionally biased region" description="Basic and acidic residues" evidence="1">
    <location>
        <begin position="348"/>
        <end position="404"/>
    </location>
</feature>
<sequence>MDSYAPTRVNRYWKRPKPRVYECNVRDAERFYQDSYKQYLSEKEENARRAGRARSMDVARGATEFYPHLLAGSFKREAREDVVRQLNLPPLPPALEEATKNKWEPDYRVPETSFTAKQEGLADFDPRDTASIEERYQKLRKLREELNLPVEGAESSALNSLRSGSLGLGAGGAAAGYGAEKDSYMSERTTRTMAAPGGPEEASSYSFRSAKMNGNAGGATEGYKYKAESSSTSEYKRGGDQGTTEYRFRSERGATGDQNSLEYKPRSERTAAGDQGSTYEYKSRLNRGGDGDQSSTYEYKSRLNRGGDGDQKTYEYKTRTERGGGDQNSYEYKYKTESSAAQNNSYEYKPRSERGADSGSDYKSRFELKSDDYKSKAVDFDLPKTDRKKDDYSFSSSNDRKTERFSSLSSSTASASKEKSLASSSKVDEKELDDDNVSDMMKKLPSSQEILERISKMELDD</sequence>
<reference evidence="2 3" key="1">
    <citation type="submission" date="2019-05" db="EMBL/GenBank/DDBJ databases">
        <title>Another draft genome of Portunus trituberculatus and its Hox gene families provides insights of decapod evolution.</title>
        <authorList>
            <person name="Jeong J.-H."/>
            <person name="Song I."/>
            <person name="Kim S."/>
            <person name="Choi T."/>
            <person name="Kim D."/>
            <person name="Ryu S."/>
            <person name="Kim W."/>
        </authorList>
    </citation>
    <scope>NUCLEOTIDE SEQUENCE [LARGE SCALE GENOMIC DNA]</scope>
    <source>
        <tissue evidence="2">Muscle</tissue>
    </source>
</reference>
<dbReference type="OrthoDB" id="6378075at2759"/>
<comment type="caution">
    <text evidence="2">The sequence shown here is derived from an EMBL/GenBank/DDBJ whole genome shotgun (WGS) entry which is preliminary data.</text>
</comment>
<evidence type="ECO:0000313" key="2">
    <source>
        <dbReference type="EMBL" id="MPC10850.1"/>
    </source>
</evidence>
<dbReference type="EMBL" id="VSRR010000133">
    <property type="protein sequence ID" value="MPC10850.1"/>
    <property type="molecule type" value="Genomic_DNA"/>
</dbReference>
<feature type="compositionally biased region" description="Basic and acidic residues" evidence="1">
    <location>
        <begin position="281"/>
        <end position="290"/>
    </location>
</feature>
<feature type="compositionally biased region" description="Basic and acidic residues" evidence="1">
    <location>
        <begin position="299"/>
        <end position="324"/>
    </location>
</feature>